<reference evidence="1" key="2">
    <citation type="submission" date="2022-06" db="UniProtKB">
        <authorList>
            <consortium name="EnsemblMetazoa"/>
        </authorList>
    </citation>
    <scope>IDENTIFICATION</scope>
</reference>
<sequence>MARTPCLAYKIHKKSVQNIGPQCMIVFPFSQHEMGKLRQYEYHLEKIYDYYCSDSIANLLLNEESCIEKLHSIYNENDCSDITHVLDEHTILFQKESIFLCFQMSVLQFLNLLQISKLTILSFCPEQHRCLIMELFFAINHILE</sequence>
<name>A0A8R1XZA9_ONCVO</name>
<accession>A0A8R1XZA9</accession>
<dbReference type="Proteomes" id="UP000024404">
    <property type="component" value="Unassembled WGS sequence"/>
</dbReference>
<dbReference type="AlphaFoldDB" id="A0A8R1XZA9"/>
<reference evidence="2" key="1">
    <citation type="submission" date="2013-10" db="EMBL/GenBank/DDBJ databases">
        <title>Genome sequencing of Onchocerca volvulus.</title>
        <authorList>
            <person name="Cotton J."/>
            <person name="Tsai J."/>
            <person name="Stanley E."/>
            <person name="Tracey A."/>
            <person name="Holroyd N."/>
            <person name="Lustigman S."/>
            <person name="Berriman M."/>
        </authorList>
    </citation>
    <scope>NUCLEOTIDE SEQUENCE</scope>
</reference>
<protein>
    <submittedName>
        <fullName evidence="1">Uncharacterized protein</fullName>
    </submittedName>
</protein>
<evidence type="ECO:0000313" key="2">
    <source>
        <dbReference type="Proteomes" id="UP000024404"/>
    </source>
</evidence>
<evidence type="ECO:0000313" key="1">
    <source>
        <dbReference type="EnsemblMetazoa" id="OVOC532.1"/>
    </source>
</evidence>
<organism evidence="1 2">
    <name type="scientific">Onchocerca volvulus</name>
    <dbReference type="NCBI Taxonomy" id="6282"/>
    <lineage>
        <taxon>Eukaryota</taxon>
        <taxon>Metazoa</taxon>
        <taxon>Ecdysozoa</taxon>
        <taxon>Nematoda</taxon>
        <taxon>Chromadorea</taxon>
        <taxon>Rhabditida</taxon>
        <taxon>Spirurina</taxon>
        <taxon>Spiruromorpha</taxon>
        <taxon>Filarioidea</taxon>
        <taxon>Onchocercidae</taxon>
        <taxon>Onchocerca</taxon>
    </lineage>
</organism>
<dbReference type="EMBL" id="CMVM020000020">
    <property type="status" value="NOT_ANNOTATED_CDS"/>
    <property type="molecule type" value="Genomic_DNA"/>
</dbReference>
<proteinExistence type="predicted"/>
<dbReference type="EnsemblMetazoa" id="OVOC532.1">
    <property type="protein sequence ID" value="OVOC532.1"/>
    <property type="gene ID" value="WBGene00237341"/>
</dbReference>
<keyword evidence="2" id="KW-1185">Reference proteome</keyword>